<feature type="binding site" evidence="7 9">
    <location>
        <position position="114"/>
    </location>
    <ligand>
        <name>3-methyl-2-oxobutanoate</name>
        <dbReference type="ChEBI" id="CHEBI:11851"/>
    </ligand>
</feature>
<dbReference type="RefSeq" id="WP_188604055.1">
    <property type="nucleotide sequence ID" value="NZ_AP026830.1"/>
</dbReference>
<feature type="binding site" evidence="7 10">
    <location>
        <position position="85"/>
    </location>
    <ligand>
        <name>Mg(2+)</name>
        <dbReference type="ChEBI" id="CHEBI:18420"/>
    </ligand>
</feature>
<dbReference type="AlphaFoldDB" id="A0A830E9X6"/>
<dbReference type="GO" id="GO:0003864">
    <property type="term" value="F:3-methyl-2-oxobutanoate hydroxymethyltransferase activity"/>
    <property type="evidence" value="ECO:0007669"/>
    <property type="project" value="UniProtKB-UniRule"/>
</dbReference>
<dbReference type="SUPFAM" id="SSF51621">
    <property type="entry name" value="Phosphoenolpyruvate/pyruvate domain"/>
    <property type="match status" value="1"/>
</dbReference>
<sequence>MERRKVTVQTIMGMKGKQRVVMVTAYDYPTARLVDQAGIDGILVGDSLGMVVLGFESTLRVALRDMLIHVAAVARAKPKALLIADMPFMTYETGIRDALRNASRLIRAGAEAVKPEGGQEIFDIVNNLVKFGIPVMGHIGLNPQRVLSLGGFKMIGRTEEQAKKLMEDAKALQEAGAFAIVIEMTPASVAKAVTESVKIPTICIGAGPHCDGQILVIHDVLGLTERPPSFAKKYVDLASIIRDAVAKYVSEVRNGEFPSAEYYKD</sequence>
<organism evidence="12 13">
    <name type="scientific">Vulcanisaeta souniana JCM 11219</name>
    <dbReference type="NCBI Taxonomy" id="1293586"/>
    <lineage>
        <taxon>Archaea</taxon>
        <taxon>Thermoproteota</taxon>
        <taxon>Thermoprotei</taxon>
        <taxon>Thermoproteales</taxon>
        <taxon>Thermoproteaceae</taxon>
        <taxon>Vulcanisaeta</taxon>
    </lineage>
</organism>
<comment type="pathway">
    <text evidence="7">Cofactor biosynthesis; coenzyme A biosynthesis.</text>
</comment>
<evidence type="ECO:0000313" key="12">
    <source>
        <dbReference type="EMBL" id="GGI85367.1"/>
    </source>
</evidence>
<evidence type="ECO:0000256" key="3">
    <source>
        <dbReference type="ARBA" id="ARBA00022490"/>
    </source>
</evidence>
<evidence type="ECO:0000256" key="6">
    <source>
        <dbReference type="ARBA" id="ARBA00022993"/>
    </source>
</evidence>
<evidence type="ECO:0000313" key="11">
    <source>
        <dbReference type="EMBL" id="BDR92881.1"/>
    </source>
</evidence>
<reference evidence="14" key="3">
    <citation type="submission" date="2022-09" db="EMBL/GenBank/DDBJ databases">
        <title>Complete genome sequence of Vulcanisaeta souniana.</title>
        <authorList>
            <person name="Kato S."/>
            <person name="Itoh T."/>
            <person name="Ohkuma M."/>
        </authorList>
    </citation>
    <scope>NUCLEOTIDE SEQUENCE [LARGE SCALE GENOMIC DNA]</scope>
    <source>
        <strain evidence="14">JCM 11219</strain>
    </source>
</reference>
<comment type="pathway">
    <text evidence="1">Cofactor biosynthesis; (R)-pantothenate biosynthesis; (R)-pantoate from 3-methyl-2-oxobutanoate: step 1/2.</text>
</comment>
<dbReference type="NCBIfam" id="TIGR00222">
    <property type="entry name" value="panB"/>
    <property type="match status" value="1"/>
</dbReference>
<dbReference type="GeneID" id="76207513"/>
<feature type="active site" description="Proton acceptor" evidence="7 8">
    <location>
        <position position="183"/>
    </location>
</feature>
<keyword evidence="14" id="KW-1185">Reference proteome</keyword>
<comment type="cofactor">
    <cofactor evidence="7 10">
        <name>Mg(2+)</name>
        <dbReference type="ChEBI" id="CHEBI:18420"/>
    </cofactor>
    <text evidence="7 10">Binds 1 Mg(2+) ion per subunit.</text>
</comment>
<keyword evidence="5 7" id="KW-0460">Magnesium</keyword>
<reference evidence="12" key="2">
    <citation type="submission" date="2020-09" db="EMBL/GenBank/DDBJ databases">
        <authorList>
            <person name="Sun Q."/>
            <person name="Ohkuma M."/>
        </authorList>
    </citation>
    <scope>NUCLEOTIDE SEQUENCE</scope>
    <source>
        <strain evidence="12">JCM 11219</strain>
    </source>
</reference>
<reference evidence="11" key="4">
    <citation type="journal article" date="2023" name="Microbiol. Resour. Announc.">
        <title>Complete Genome Sequence of Vulcanisaeta souniana Strain IC-059, a Hyperthermophilic Archaeon Isolated from Hot Spring Water in Japan.</title>
        <authorList>
            <person name="Kato S."/>
            <person name="Itoh T."/>
            <person name="Wu L."/>
            <person name="Ma J."/>
            <person name="Ohkuma M."/>
        </authorList>
    </citation>
    <scope>NUCLEOTIDE SEQUENCE</scope>
    <source>
        <strain evidence="11">JCM 11219</strain>
    </source>
</reference>
<evidence type="ECO:0000256" key="1">
    <source>
        <dbReference type="ARBA" id="ARBA00005033"/>
    </source>
</evidence>
<keyword evidence="6 7" id="KW-0173">Coenzyme A biosynthesis</keyword>
<evidence type="ECO:0000256" key="10">
    <source>
        <dbReference type="PIRSR" id="PIRSR000388-3"/>
    </source>
</evidence>
<feature type="binding site" evidence="7 9">
    <location>
        <begin position="46"/>
        <end position="47"/>
    </location>
    <ligand>
        <name>3-methyl-2-oxobutanoate</name>
        <dbReference type="ChEBI" id="CHEBI:11851"/>
    </ligand>
</feature>
<feature type="binding site" evidence="7 10">
    <location>
        <position position="116"/>
    </location>
    <ligand>
        <name>Mg(2+)</name>
        <dbReference type="ChEBI" id="CHEBI:18420"/>
    </ligand>
</feature>
<keyword evidence="7 10" id="KW-0479">Metal-binding</keyword>
<dbReference type="OrthoDB" id="8414at2157"/>
<accession>A0A830E9X6</accession>
<proteinExistence type="inferred from homology"/>
<keyword evidence="4 7" id="KW-0808">Transferase</keyword>
<dbReference type="EMBL" id="BMNM01000013">
    <property type="protein sequence ID" value="GGI85367.1"/>
    <property type="molecule type" value="Genomic_DNA"/>
</dbReference>
<protein>
    <recommendedName>
        <fullName evidence="7">3-methyl-2-oxobutanoate hydroxymethyltransferase</fullName>
        <ecNumber evidence="7">2.1.2.11</ecNumber>
    </recommendedName>
    <alternativeName>
        <fullName evidence="7">Ketopantoate hydroxymethyltransferase</fullName>
        <shortName evidence="7">KPHMT</shortName>
    </alternativeName>
</protein>
<dbReference type="GO" id="GO:0015940">
    <property type="term" value="P:pantothenate biosynthetic process"/>
    <property type="evidence" value="ECO:0007669"/>
    <property type="project" value="UniProtKB-UniRule"/>
</dbReference>
<dbReference type="CDD" id="cd06557">
    <property type="entry name" value="KPHMT-like"/>
    <property type="match status" value="1"/>
</dbReference>
<keyword evidence="3 7" id="KW-0963">Cytoplasm</keyword>
<comment type="catalytic activity">
    <reaction evidence="7">
        <text>(6R)-5,10-methylene-5,6,7,8-tetrahydrofolate + 3-methyl-2-oxobutanoate + H2O = 2-dehydropantoate + (6S)-5,6,7,8-tetrahydrofolate</text>
        <dbReference type="Rhea" id="RHEA:11824"/>
        <dbReference type="ChEBI" id="CHEBI:11561"/>
        <dbReference type="ChEBI" id="CHEBI:11851"/>
        <dbReference type="ChEBI" id="CHEBI:15377"/>
        <dbReference type="ChEBI" id="CHEBI:15636"/>
        <dbReference type="ChEBI" id="CHEBI:57453"/>
        <dbReference type="EC" id="2.1.2.11"/>
    </reaction>
</comment>
<evidence type="ECO:0000256" key="4">
    <source>
        <dbReference type="ARBA" id="ARBA00022679"/>
    </source>
</evidence>
<dbReference type="HAMAP" id="MF_00156">
    <property type="entry name" value="PanB"/>
    <property type="match status" value="1"/>
</dbReference>
<dbReference type="InterPro" id="IPR015813">
    <property type="entry name" value="Pyrv/PenolPyrv_kinase-like_dom"/>
</dbReference>
<comment type="similarity">
    <text evidence="2 7">Belongs to the PanB family.</text>
</comment>
<dbReference type="FunFam" id="3.20.20.60:FF:000003">
    <property type="entry name" value="3-methyl-2-oxobutanoate hydroxymethyltransferase"/>
    <property type="match status" value="1"/>
</dbReference>
<dbReference type="NCBIfam" id="NF001452">
    <property type="entry name" value="PRK00311.1"/>
    <property type="match status" value="1"/>
</dbReference>
<evidence type="ECO:0000256" key="7">
    <source>
        <dbReference type="HAMAP-Rule" id="MF_00156"/>
    </source>
</evidence>
<gene>
    <name evidence="7" type="primary">panB</name>
    <name evidence="12" type="ORF">GCM10007112_22980</name>
    <name evidence="11" type="ORF">Vsou_19740</name>
</gene>
<evidence type="ECO:0000256" key="2">
    <source>
        <dbReference type="ARBA" id="ARBA00008676"/>
    </source>
</evidence>
<dbReference type="UniPathway" id="UPA00241"/>
<reference evidence="12" key="1">
    <citation type="journal article" date="2014" name="Int. J. Syst. Evol. Microbiol.">
        <title>Complete genome sequence of Corynebacterium casei LMG S-19264T (=DSM 44701T), isolated from a smear-ripened cheese.</title>
        <authorList>
            <consortium name="US DOE Joint Genome Institute (JGI-PGF)"/>
            <person name="Walter F."/>
            <person name="Albersmeier A."/>
            <person name="Kalinowski J."/>
            <person name="Ruckert C."/>
        </authorList>
    </citation>
    <scope>NUCLEOTIDE SEQUENCE</scope>
    <source>
        <strain evidence="12">JCM 11219</strain>
    </source>
</reference>
<dbReference type="Proteomes" id="UP000657075">
    <property type="component" value="Unassembled WGS sequence"/>
</dbReference>
<comment type="function">
    <text evidence="7">Catalyzes the reversible reaction in which hydroxymethyl group from 5,10-methylenetetrahydrofolate is transferred onto alpha-ketoisovalerate to form ketopantoate.</text>
</comment>
<dbReference type="PANTHER" id="PTHR20881:SF0">
    <property type="entry name" value="3-METHYL-2-OXOBUTANOATE HYDROXYMETHYLTRANSFERASE"/>
    <property type="match status" value="1"/>
</dbReference>
<dbReference type="PIRSF" id="PIRSF000388">
    <property type="entry name" value="Pantoate_hydroxy_MeTrfase"/>
    <property type="match status" value="1"/>
</dbReference>
<dbReference type="Proteomes" id="UP001060771">
    <property type="component" value="Chromosome"/>
</dbReference>
<name>A0A830E9X6_9CREN</name>
<dbReference type="GO" id="GO:0000287">
    <property type="term" value="F:magnesium ion binding"/>
    <property type="evidence" value="ECO:0007669"/>
    <property type="project" value="TreeGrafter"/>
</dbReference>
<dbReference type="InterPro" id="IPR040442">
    <property type="entry name" value="Pyrv_kinase-like_dom_sf"/>
</dbReference>
<dbReference type="EMBL" id="AP026830">
    <property type="protein sequence ID" value="BDR92881.1"/>
    <property type="molecule type" value="Genomic_DNA"/>
</dbReference>
<dbReference type="InterPro" id="IPR003700">
    <property type="entry name" value="Pantoate_hydroxy_MeTrfase"/>
</dbReference>
<feature type="binding site" evidence="7 9">
    <location>
        <position position="85"/>
    </location>
    <ligand>
        <name>3-methyl-2-oxobutanoate</name>
        <dbReference type="ChEBI" id="CHEBI:11851"/>
    </ligand>
</feature>
<dbReference type="Gene3D" id="3.20.20.60">
    <property type="entry name" value="Phosphoenolpyruvate-binding domains"/>
    <property type="match status" value="1"/>
</dbReference>
<dbReference type="EC" id="2.1.2.11" evidence="7"/>
<evidence type="ECO:0000313" key="14">
    <source>
        <dbReference type="Proteomes" id="UP001060771"/>
    </source>
</evidence>
<comment type="subunit">
    <text evidence="7">Homodecamer; pentamer of dimers.</text>
</comment>
<dbReference type="GO" id="GO:0005737">
    <property type="term" value="C:cytoplasm"/>
    <property type="evidence" value="ECO:0007669"/>
    <property type="project" value="UniProtKB-SubCell"/>
</dbReference>
<evidence type="ECO:0000256" key="5">
    <source>
        <dbReference type="ARBA" id="ARBA00022842"/>
    </source>
</evidence>
<dbReference type="PANTHER" id="PTHR20881">
    <property type="entry name" value="3-METHYL-2-OXOBUTANOATE HYDROXYMETHYLTRANSFERASE"/>
    <property type="match status" value="1"/>
</dbReference>
<feature type="binding site" evidence="7 10">
    <location>
        <position position="46"/>
    </location>
    <ligand>
        <name>Mg(2+)</name>
        <dbReference type="ChEBI" id="CHEBI:18420"/>
    </ligand>
</feature>
<evidence type="ECO:0000256" key="8">
    <source>
        <dbReference type="PIRSR" id="PIRSR000388-1"/>
    </source>
</evidence>
<dbReference type="GO" id="GO:0015937">
    <property type="term" value="P:coenzyme A biosynthetic process"/>
    <property type="evidence" value="ECO:0007669"/>
    <property type="project" value="UniProtKB-UniRule"/>
</dbReference>
<evidence type="ECO:0000256" key="9">
    <source>
        <dbReference type="PIRSR" id="PIRSR000388-2"/>
    </source>
</evidence>
<comment type="subcellular location">
    <subcellularLocation>
        <location evidence="7">Cytoplasm</location>
    </subcellularLocation>
</comment>
<evidence type="ECO:0000313" key="13">
    <source>
        <dbReference type="Proteomes" id="UP000657075"/>
    </source>
</evidence>
<dbReference type="Pfam" id="PF02548">
    <property type="entry name" value="Pantoate_transf"/>
    <property type="match status" value="1"/>
</dbReference>